<sequence>MPELTFSEWDQFLTQYPQAHVLQTSAWGILKSKFSWQAVPVVSGLAGALVLFRRLPLGFSIAYIPKGPLGDNWNDLWPEIDRACRRRRAIFLQVEPDAFEPASASLLERLSGFKQVEKTIQPRQTIVVSLEGGEEDWLQRMKQKTRYNVRLAAKKEVVVRETNDVAQFHALMSTTGERDQFGVHSLAYYQAAYDLFSARGECALLQAEYAGKPLAAVMVFARGKRSWYFYGASSNEERNRMPAYLVQWEAMRWASARGCSEYDLWGIPDLPEETLEADFTQREDGLWSVYRFKRGFGGQIHRSTGAWDRVYMPLLYRAYQIAARARSGGEN</sequence>
<keyword evidence="6" id="KW-0961">Cell wall biogenesis/degradation</keyword>
<dbReference type="GO" id="GO:0016755">
    <property type="term" value="F:aminoacyltransferase activity"/>
    <property type="evidence" value="ECO:0007669"/>
    <property type="project" value="InterPro"/>
</dbReference>
<dbReference type="InterPro" id="IPR016181">
    <property type="entry name" value="Acyl_CoA_acyltransferase"/>
</dbReference>
<dbReference type="GO" id="GO:0009252">
    <property type="term" value="P:peptidoglycan biosynthetic process"/>
    <property type="evidence" value="ECO:0007669"/>
    <property type="project" value="UniProtKB-KW"/>
</dbReference>
<dbReference type="GO" id="GO:0071555">
    <property type="term" value="P:cell wall organization"/>
    <property type="evidence" value="ECO:0007669"/>
    <property type="project" value="UniProtKB-KW"/>
</dbReference>
<name>A0A0P6X7D0_9CHLR</name>
<dbReference type="Pfam" id="PF02388">
    <property type="entry name" value="FemAB"/>
    <property type="match status" value="3"/>
</dbReference>
<evidence type="ECO:0000256" key="5">
    <source>
        <dbReference type="ARBA" id="ARBA00023315"/>
    </source>
</evidence>
<dbReference type="EMBL" id="LGCL01000045">
    <property type="protein sequence ID" value="KPL70053.1"/>
    <property type="molecule type" value="Genomic_DNA"/>
</dbReference>
<organism evidence="7 8">
    <name type="scientific">Ornatilinea apprima</name>
    <dbReference type="NCBI Taxonomy" id="1134406"/>
    <lineage>
        <taxon>Bacteria</taxon>
        <taxon>Bacillati</taxon>
        <taxon>Chloroflexota</taxon>
        <taxon>Anaerolineae</taxon>
        <taxon>Anaerolineales</taxon>
        <taxon>Anaerolineaceae</taxon>
        <taxon>Ornatilinea</taxon>
    </lineage>
</organism>
<keyword evidence="2" id="KW-0808">Transferase</keyword>
<evidence type="ECO:0000256" key="1">
    <source>
        <dbReference type="ARBA" id="ARBA00009943"/>
    </source>
</evidence>
<dbReference type="InterPro" id="IPR050644">
    <property type="entry name" value="PG_Glycine_Bridge_Synth"/>
</dbReference>
<dbReference type="AlphaFoldDB" id="A0A0P6X7D0"/>
<evidence type="ECO:0000256" key="3">
    <source>
        <dbReference type="ARBA" id="ARBA00022960"/>
    </source>
</evidence>
<evidence type="ECO:0000256" key="6">
    <source>
        <dbReference type="ARBA" id="ARBA00023316"/>
    </source>
</evidence>
<evidence type="ECO:0008006" key="9">
    <source>
        <dbReference type="Google" id="ProtNLM"/>
    </source>
</evidence>
<dbReference type="Gene3D" id="3.40.630.30">
    <property type="match status" value="2"/>
</dbReference>
<keyword evidence="3" id="KW-0133">Cell shape</keyword>
<gene>
    <name evidence="7" type="ORF">ADN00_18530</name>
</gene>
<accession>A0A0P6X7D0</accession>
<keyword evidence="8" id="KW-1185">Reference proteome</keyword>
<protein>
    <recommendedName>
        <fullName evidence="9">BioF2-like acetyltransferase domain-containing protein</fullName>
    </recommendedName>
</protein>
<dbReference type="PANTHER" id="PTHR36174:SF1">
    <property type="entry name" value="LIPID II:GLYCINE GLYCYLTRANSFERASE"/>
    <property type="match status" value="1"/>
</dbReference>
<dbReference type="Proteomes" id="UP000050417">
    <property type="component" value="Unassembled WGS sequence"/>
</dbReference>
<comment type="similarity">
    <text evidence="1">Belongs to the FemABX family.</text>
</comment>
<evidence type="ECO:0000313" key="7">
    <source>
        <dbReference type="EMBL" id="KPL70053.1"/>
    </source>
</evidence>
<keyword evidence="4" id="KW-0573">Peptidoglycan synthesis</keyword>
<dbReference type="STRING" id="1134406.ADN00_18530"/>
<dbReference type="RefSeq" id="WP_075064531.1">
    <property type="nucleotide sequence ID" value="NZ_LGCL01000045.1"/>
</dbReference>
<dbReference type="SUPFAM" id="SSF55729">
    <property type="entry name" value="Acyl-CoA N-acyltransferases (Nat)"/>
    <property type="match status" value="2"/>
</dbReference>
<evidence type="ECO:0000313" key="8">
    <source>
        <dbReference type="Proteomes" id="UP000050417"/>
    </source>
</evidence>
<comment type="caution">
    <text evidence="7">The sequence shown here is derived from an EMBL/GenBank/DDBJ whole genome shotgun (WGS) entry which is preliminary data.</text>
</comment>
<keyword evidence="5" id="KW-0012">Acyltransferase</keyword>
<dbReference type="OrthoDB" id="9785911at2"/>
<dbReference type="GO" id="GO:0008360">
    <property type="term" value="P:regulation of cell shape"/>
    <property type="evidence" value="ECO:0007669"/>
    <property type="project" value="UniProtKB-KW"/>
</dbReference>
<dbReference type="PANTHER" id="PTHR36174">
    <property type="entry name" value="LIPID II:GLYCINE GLYCYLTRANSFERASE"/>
    <property type="match status" value="1"/>
</dbReference>
<dbReference type="InterPro" id="IPR003447">
    <property type="entry name" value="FEMABX"/>
</dbReference>
<dbReference type="PROSITE" id="PS51191">
    <property type="entry name" value="FEMABX"/>
    <property type="match status" value="1"/>
</dbReference>
<evidence type="ECO:0000256" key="2">
    <source>
        <dbReference type="ARBA" id="ARBA00022679"/>
    </source>
</evidence>
<reference evidence="7 8" key="1">
    <citation type="submission" date="2015-07" db="EMBL/GenBank/DDBJ databases">
        <title>Genome sequence of Ornatilinea apprima DSM 23815.</title>
        <authorList>
            <person name="Hemp J."/>
            <person name="Ward L.M."/>
            <person name="Pace L.A."/>
            <person name="Fischer W.W."/>
        </authorList>
    </citation>
    <scope>NUCLEOTIDE SEQUENCE [LARGE SCALE GENOMIC DNA]</scope>
    <source>
        <strain evidence="7 8">P3M-1</strain>
    </source>
</reference>
<evidence type="ECO:0000256" key="4">
    <source>
        <dbReference type="ARBA" id="ARBA00022984"/>
    </source>
</evidence>
<proteinExistence type="inferred from homology"/>